<evidence type="ECO:0000313" key="13">
    <source>
        <dbReference type="Proteomes" id="UP000276634"/>
    </source>
</evidence>
<comment type="pathway">
    <text evidence="1 8">Cofactor biosynthesis; (R)-pantothenate biosynthesis; (R)-pantoate from 3-methyl-2-oxobutanoate: step 1/2.</text>
</comment>
<dbReference type="EMBL" id="RJVI01000002">
    <property type="protein sequence ID" value="ROR32876.1"/>
    <property type="molecule type" value="Genomic_DNA"/>
</dbReference>
<comment type="catalytic activity">
    <reaction evidence="8">
        <text>(6R)-5,10-methylene-5,6,7,8-tetrahydrofolate + 3-methyl-2-oxobutanoate + H2O = 2-dehydropantoate + (6S)-5,6,7,8-tetrahydrofolate</text>
        <dbReference type="Rhea" id="RHEA:11824"/>
        <dbReference type="ChEBI" id="CHEBI:11561"/>
        <dbReference type="ChEBI" id="CHEBI:11851"/>
        <dbReference type="ChEBI" id="CHEBI:15377"/>
        <dbReference type="ChEBI" id="CHEBI:15636"/>
        <dbReference type="ChEBI" id="CHEBI:57453"/>
        <dbReference type="EC" id="2.1.2.11"/>
    </reaction>
</comment>
<dbReference type="OrthoDB" id="9781789at2"/>
<organism evidence="12 13">
    <name type="scientific">Inmirania thermothiophila</name>
    <dbReference type="NCBI Taxonomy" id="1750597"/>
    <lineage>
        <taxon>Bacteria</taxon>
        <taxon>Pseudomonadati</taxon>
        <taxon>Pseudomonadota</taxon>
        <taxon>Gammaproteobacteria</taxon>
        <taxon>Chromatiales</taxon>
        <taxon>Ectothiorhodospiraceae</taxon>
        <taxon>Inmirania</taxon>
    </lineage>
</organism>
<evidence type="ECO:0000256" key="6">
    <source>
        <dbReference type="ARBA" id="ARBA00022723"/>
    </source>
</evidence>
<dbReference type="EC" id="2.1.2.11" evidence="8"/>
<dbReference type="GO" id="GO:0032259">
    <property type="term" value="P:methylation"/>
    <property type="evidence" value="ECO:0007669"/>
    <property type="project" value="UniProtKB-KW"/>
</dbReference>
<dbReference type="FunFam" id="3.20.20.60:FF:000003">
    <property type="entry name" value="3-methyl-2-oxobutanoate hydroxymethyltransferase"/>
    <property type="match status" value="1"/>
</dbReference>
<accession>A0A3N1Y240</accession>
<feature type="binding site" evidence="8 10">
    <location>
        <position position="119"/>
    </location>
    <ligand>
        <name>3-methyl-2-oxobutanoate</name>
        <dbReference type="ChEBI" id="CHEBI:11851"/>
    </ligand>
</feature>
<sequence length="271" mass="28465">MTGSDADKPVTVARLRRMKEAGERIAALTAYDASFCALLEEGGVEVILVGDSLGMVVQGHDTTVPVTVEQMVYHTACVARARRRALLVADLPFLSYTTPEQALASSARLMQEGGAQMVKLEGGATQLATVEALAARGVPVCAHLGLQPQSVHKLGGFRVQGRDAEAARRMLADARALEAAGADLLILECVPRALAADIAAALAIPVIGIGAGPRCDGQILVSYDMLGIYRGRRPRFSRNFAEGSADLLAAVRAYVAAVKDGSFPGPEHGFD</sequence>
<dbReference type="RefSeq" id="WP_123401774.1">
    <property type="nucleotide sequence ID" value="NZ_RJVI01000002.1"/>
</dbReference>
<proteinExistence type="inferred from homology"/>
<feature type="binding site" evidence="8 11">
    <location>
        <position position="121"/>
    </location>
    <ligand>
        <name>Mg(2+)</name>
        <dbReference type="ChEBI" id="CHEBI:18420"/>
    </ligand>
</feature>
<keyword evidence="4 8" id="KW-0566">Pantothenate biosynthesis</keyword>
<dbReference type="InterPro" id="IPR003700">
    <property type="entry name" value="Pantoate_hydroxy_MeTrfase"/>
</dbReference>
<name>A0A3N1Y240_9GAMM</name>
<dbReference type="Proteomes" id="UP000276634">
    <property type="component" value="Unassembled WGS sequence"/>
</dbReference>
<dbReference type="NCBIfam" id="NF001452">
    <property type="entry name" value="PRK00311.1"/>
    <property type="match status" value="1"/>
</dbReference>
<evidence type="ECO:0000313" key="12">
    <source>
        <dbReference type="EMBL" id="ROR32876.1"/>
    </source>
</evidence>
<comment type="caution">
    <text evidence="12">The sequence shown here is derived from an EMBL/GenBank/DDBJ whole genome shotgun (WGS) entry which is preliminary data.</text>
</comment>
<dbReference type="UniPathway" id="UPA00028">
    <property type="reaction ID" value="UER00003"/>
</dbReference>
<dbReference type="GO" id="GO:0005737">
    <property type="term" value="C:cytoplasm"/>
    <property type="evidence" value="ECO:0007669"/>
    <property type="project" value="UniProtKB-SubCell"/>
</dbReference>
<reference evidence="12 13" key="1">
    <citation type="submission" date="2018-11" db="EMBL/GenBank/DDBJ databases">
        <title>Genomic Encyclopedia of Type Strains, Phase IV (KMG-IV): sequencing the most valuable type-strain genomes for metagenomic binning, comparative biology and taxonomic classification.</title>
        <authorList>
            <person name="Goeker M."/>
        </authorList>
    </citation>
    <scope>NUCLEOTIDE SEQUENCE [LARGE SCALE GENOMIC DNA]</scope>
    <source>
        <strain evidence="12 13">DSM 100275</strain>
    </source>
</reference>
<keyword evidence="5 8" id="KW-0808">Transferase</keyword>
<dbReference type="NCBIfam" id="TIGR00222">
    <property type="entry name" value="panB"/>
    <property type="match status" value="1"/>
</dbReference>
<keyword evidence="6 8" id="KW-0479">Metal-binding</keyword>
<evidence type="ECO:0000256" key="11">
    <source>
        <dbReference type="PIRSR" id="PIRSR000388-3"/>
    </source>
</evidence>
<dbReference type="CDD" id="cd06557">
    <property type="entry name" value="KPHMT-like"/>
    <property type="match status" value="1"/>
</dbReference>
<dbReference type="Gene3D" id="3.20.20.60">
    <property type="entry name" value="Phosphoenolpyruvate-binding domains"/>
    <property type="match status" value="1"/>
</dbReference>
<dbReference type="PANTHER" id="PTHR20881">
    <property type="entry name" value="3-METHYL-2-OXOBUTANOATE HYDROXYMETHYLTRANSFERASE"/>
    <property type="match status" value="1"/>
</dbReference>
<protein>
    <recommendedName>
        <fullName evidence="8">3-methyl-2-oxobutanoate hydroxymethyltransferase</fullName>
        <ecNumber evidence="8">2.1.2.11</ecNumber>
    </recommendedName>
    <alternativeName>
        <fullName evidence="8">Ketopantoate hydroxymethyltransferase</fullName>
        <shortName evidence="8">KPHMT</shortName>
    </alternativeName>
</protein>
<evidence type="ECO:0000256" key="2">
    <source>
        <dbReference type="ARBA" id="ARBA00008676"/>
    </source>
</evidence>
<dbReference type="InterPro" id="IPR040442">
    <property type="entry name" value="Pyrv_kinase-like_dom_sf"/>
</dbReference>
<feature type="active site" description="Proton acceptor" evidence="8 9">
    <location>
        <position position="188"/>
    </location>
</feature>
<feature type="binding site" evidence="8 11">
    <location>
        <position position="90"/>
    </location>
    <ligand>
        <name>Mg(2+)</name>
        <dbReference type="ChEBI" id="CHEBI:18420"/>
    </ligand>
</feature>
<dbReference type="GO" id="GO:0000287">
    <property type="term" value="F:magnesium ion binding"/>
    <property type="evidence" value="ECO:0007669"/>
    <property type="project" value="TreeGrafter"/>
</dbReference>
<dbReference type="GO" id="GO:0015940">
    <property type="term" value="P:pantothenate biosynthetic process"/>
    <property type="evidence" value="ECO:0007669"/>
    <property type="project" value="UniProtKB-UniRule"/>
</dbReference>
<comment type="subunit">
    <text evidence="3 8">Homodecamer; pentamer of dimers.</text>
</comment>
<evidence type="ECO:0000256" key="7">
    <source>
        <dbReference type="ARBA" id="ARBA00056497"/>
    </source>
</evidence>
<evidence type="ECO:0000256" key="5">
    <source>
        <dbReference type="ARBA" id="ARBA00022679"/>
    </source>
</evidence>
<dbReference type="SUPFAM" id="SSF51621">
    <property type="entry name" value="Phosphoenolpyruvate/pyruvate domain"/>
    <property type="match status" value="1"/>
</dbReference>
<keyword evidence="13" id="KW-1185">Reference proteome</keyword>
<dbReference type="GO" id="GO:0008168">
    <property type="term" value="F:methyltransferase activity"/>
    <property type="evidence" value="ECO:0007669"/>
    <property type="project" value="UniProtKB-KW"/>
</dbReference>
<evidence type="ECO:0000256" key="9">
    <source>
        <dbReference type="PIRSR" id="PIRSR000388-1"/>
    </source>
</evidence>
<comment type="subcellular location">
    <subcellularLocation>
        <location evidence="8">Cytoplasm</location>
    </subcellularLocation>
</comment>
<dbReference type="GO" id="GO:0003864">
    <property type="term" value="F:3-methyl-2-oxobutanoate hydroxymethyltransferase activity"/>
    <property type="evidence" value="ECO:0007669"/>
    <property type="project" value="UniProtKB-UniRule"/>
</dbReference>
<evidence type="ECO:0000256" key="1">
    <source>
        <dbReference type="ARBA" id="ARBA00005033"/>
    </source>
</evidence>
<evidence type="ECO:0000256" key="10">
    <source>
        <dbReference type="PIRSR" id="PIRSR000388-2"/>
    </source>
</evidence>
<dbReference type="PIRSF" id="PIRSF000388">
    <property type="entry name" value="Pantoate_hydroxy_MeTrfase"/>
    <property type="match status" value="1"/>
</dbReference>
<gene>
    <name evidence="8" type="primary">panB</name>
    <name evidence="12" type="ORF">EDC57_2090</name>
</gene>
<feature type="binding site" evidence="8 10">
    <location>
        <position position="90"/>
    </location>
    <ligand>
        <name>3-methyl-2-oxobutanoate</name>
        <dbReference type="ChEBI" id="CHEBI:11851"/>
    </ligand>
</feature>
<dbReference type="AlphaFoldDB" id="A0A3N1Y240"/>
<comment type="cofactor">
    <cofactor evidence="8 11">
        <name>Mg(2+)</name>
        <dbReference type="ChEBI" id="CHEBI:18420"/>
    </cofactor>
    <text evidence="8 11">Binds 1 Mg(2+) ion per subunit.</text>
</comment>
<keyword evidence="8 11" id="KW-0460">Magnesium</keyword>
<evidence type="ECO:0000256" key="3">
    <source>
        <dbReference type="ARBA" id="ARBA00011424"/>
    </source>
</evidence>
<comment type="function">
    <text evidence="7 8">Catalyzes the reversible reaction in which hydroxymethyl group from 5,10-methylenetetrahydrofolate is transferred onto alpha-ketoisovalerate to form ketopantoate.</text>
</comment>
<keyword evidence="12" id="KW-0489">Methyltransferase</keyword>
<evidence type="ECO:0000256" key="4">
    <source>
        <dbReference type="ARBA" id="ARBA00022655"/>
    </source>
</evidence>
<feature type="binding site" evidence="8 11">
    <location>
        <position position="51"/>
    </location>
    <ligand>
        <name>Mg(2+)</name>
        <dbReference type="ChEBI" id="CHEBI:18420"/>
    </ligand>
</feature>
<dbReference type="InterPro" id="IPR015813">
    <property type="entry name" value="Pyrv/PenolPyrv_kinase-like_dom"/>
</dbReference>
<evidence type="ECO:0000256" key="8">
    <source>
        <dbReference type="HAMAP-Rule" id="MF_00156"/>
    </source>
</evidence>
<comment type="similarity">
    <text evidence="2 8">Belongs to the PanB family.</text>
</comment>
<dbReference type="HAMAP" id="MF_00156">
    <property type="entry name" value="PanB"/>
    <property type="match status" value="1"/>
</dbReference>
<dbReference type="Pfam" id="PF02548">
    <property type="entry name" value="Pantoate_transf"/>
    <property type="match status" value="1"/>
</dbReference>
<feature type="binding site" evidence="8 10">
    <location>
        <begin position="51"/>
        <end position="52"/>
    </location>
    <ligand>
        <name>3-methyl-2-oxobutanoate</name>
        <dbReference type="ChEBI" id="CHEBI:11851"/>
    </ligand>
</feature>
<dbReference type="PANTHER" id="PTHR20881:SF0">
    <property type="entry name" value="3-METHYL-2-OXOBUTANOATE HYDROXYMETHYLTRANSFERASE"/>
    <property type="match status" value="1"/>
</dbReference>
<keyword evidence="8" id="KW-0963">Cytoplasm</keyword>